<dbReference type="RefSeq" id="XP_046006334.1">
    <property type="nucleotide sequence ID" value="XM_046150751.1"/>
</dbReference>
<dbReference type="AlphaFoldDB" id="A0A9P8XTZ1"/>
<dbReference type="EMBL" id="JAGTJQ010000011">
    <property type="protein sequence ID" value="KAH7018067.1"/>
    <property type="molecule type" value="Genomic_DNA"/>
</dbReference>
<organism evidence="2 3">
    <name type="scientific">Microdochium trichocladiopsis</name>
    <dbReference type="NCBI Taxonomy" id="1682393"/>
    <lineage>
        <taxon>Eukaryota</taxon>
        <taxon>Fungi</taxon>
        <taxon>Dikarya</taxon>
        <taxon>Ascomycota</taxon>
        <taxon>Pezizomycotina</taxon>
        <taxon>Sordariomycetes</taxon>
        <taxon>Xylariomycetidae</taxon>
        <taxon>Xylariales</taxon>
        <taxon>Microdochiaceae</taxon>
        <taxon>Microdochium</taxon>
    </lineage>
</organism>
<evidence type="ECO:0000313" key="2">
    <source>
        <dbReference type="EMBL" id="KAH7018067.1"/>
    </source>
</evidence>
<dbReference type="Pfam" id="PF06985">
    <property type="entry name" value="HET"/>
    <property type="match status" value="1"/>
</dbReference>
<dbReference type="InterPro" id="IPR010730">
    <property type="entry name" value="HET"/>
</dbReference>
<dbReference type="OrthoDB" id="194358at2759"/>
<dbReference type="PANTHER" id="PTHR24148">
    <property type="entry name" value="ANKYRIN REPEAT DOMAIN-CONTAINING PROTEIN 39 HOMOLOG-RELATED"/>
    <property type="match status" value="1"/>
</dbReference>
<dbReference type="PANTHER" id="PTHR24148:SF78">
    <property type="entry name" value="HETEROKARYON INCOMPATIBILITY DOMAIN-CONTAINING PROTEIN"/>
    <property type="match status" value="1"/>
</dbReference>
<feature type="non-terminal residue" evidence="2">
    <location>
        <position position="331"/>
    </location>
</feature>
<name>A0A9P8XTZ1_9PEZI</name>
<dbReference type="InterPro" id="IPR052895">
    <property type="entry name" value="HetReg/Transcr_Mod"/>
</dbReference>
<sequence length="331" mass="37704">MPGLEPVPQGQLPFEYTKLDPTRHEIRLIRLKPATTGPIHGDMIVQSLDHHSFVPYEAVSYVWGESDMCETITVDGNKLPITRSAHVMLDRLCRANHGHLWIDAICINQADDAERGHQVQQMRRVYASATRVIIYLGHSNANIDLLMKGLRAGVEMSGAETQNPMSRRAERSTIEMWWQVQRVFRQNYLNARQRQRAALCELLDRSYFERIWIIQEVSNARAGLVHCGDYAVSCSAFTLAPSLLDVQVKQHCLHILEAMPTIQRHESSWLSAGQDMSLFHLLSKFRGSQATLQRDRIYALLGLCEREGDRTLLVDYTLSDVDVVRHAAAYI</sequence>
<dbReference type="GeneID" id="70180297"/>
<gene>
    <name evidence="2" type="ORF">B0I36DRAFT_253410</name>
</gene>
<evidence type="ECO:0000259" key="1">
    <source>
        <dbReference type="Pfam" id="PF06985"/>
    </source>
</evidence>
<evidence type="ECO:0000313" key="3">
    <source>
        <dbReference type="Proteomes" id="UP000756346"/>
    </source>
</evidence>
<feature type="domain" description="Heterokaryon incompatibility" evidence="1">
    <location>
        <begin position="56"/>
        <end position="216"/>
    </location>
</feature>
<keyword evidence="3" id="KW-1185">Reference proteome</keyword>
<reference evidence="2" key="1">
    <citation type="journal article" date="2021" name="Nat. Commun.">
        <title>Genetic determinants of endophytism in the Arabidopsis root mycobiome.</title>
        <authorList>
            <person name="Mesny F."/>
            <person name="Miyauchi S."/>
            <person name="Thiergart T."/>
            <person name="Pickel B."/>
            <person name="Atanasova L."/>
            <person name="Karlsson M."/>
            <person name="Huettel B."/>
            <person name="Barry K.W."/>
            <person name="Haridas S."/>
            <person name="Chen C."/>
            <person name="Bauer D."/>
            <person name="Andreopoulos W."/>
            <person name="Pangilinan J."/>
            <person name="LaButti K."/>
            <person name="Riley R."/>
            <person name="Lipzen A."/>
            <person name="Clum A."/>
            <person name="Drula E."/>
            <person name="Henrissat B."/>
            <person name="Kohler A."/>
            <person name="Grigoriev I.V."/>
            <person name="Martin F.M."/>
            <person name="Hacquard S."/>
        </authorList>
    </citation>
    <scope>NUCLEOTIDE SEQUENCE</scope>
    <source>
        <strain evidence="2">MPI-CAGE-CH-0230</strain>
    </source>
</reference>
<proteinExistence type="predicted"/>
<protein>
    <submittedName>
        <fullName evidence="2">Heterokaryon incompatibility protein-domain-containing protein</fullName>
    </submittedName>
</protein>
<accession>A0A9P8XTZ1</accession>
<dbReference type="Proteomes" id="UP000756346">
    <property type="component" value="Unassembled WGS sequence"/>
</dbReference>
<comment type="caution">
    <text evidence="2">The sequence shown here is derived from an EMBL/GenBank/DDBJ whole genome shotgun (WGS) entry which is preliminary data.</text>
</comment>